<evidence type="ECO:0008006" key="6">
    <source>
        <dbReference type="Google" id="ProtNLM"/>
    </source>
</evidence>
<dbReference type="InterPro" id="IPR011990">
    <property type="entry name" value="TPR-like_helical_dom_sf"/>
</dbReference>
<dbReference type="SMART" id="SM00028">
    <property type="entry name" value="TPR"/>
    <property type="match status" value="6"/>
</dbReference>
<evidence type="ECO:0000313" key="5">
    <source>
        <dbReference type="Proteomes" id="UP001075354"/>
    </source>
</evidence>
<feature type="repeat" description="TPR" evidence="2">
    <location>
        <begin position="485"/>
        <end position="518"/>
    </location>
</feature>
<name>A0AAV7XU83_9NEOP</name>
<dbReference type="GO" id="GO:0051301">
    <property type="term" value="P:cell division"/>
    <property type="evidence" value="ECO:0007669"/>
    <property type="project" value="TreeGrafter"/>
</dbReference>
<dbReference type="SUPFAM" id="SSF48452">
    <property type="entry name" value="TPR-like"/>
    <property type="match status" value="2"/>
</dbReference>
<dbReference type="EMBL" id="JAPTSV010000003">
    <property type="protein sequence ID" value="KAJ1529625.1"/>
    <property type="molecule type" value="Genomic_DNA"/>
</dbReference>
<sequence length="585" mass="65936">MSCVHDHIKLLYDQQLYSNVVALSGLVLTVNDHASDSPLLPSRLQSYTCYAESLFQVGQYRKAERVYKKLQQIKKSVLKSKSGTTTNQNNKTQTQTSSPPSDIQRELVADIDIKYQLHLCQVQQRQHHAAMSTLQSIPAKQRSAKINMALGKLFHEQGNCRAAMGAYKEVLRECPLALEAAEGLLQLGMKGHEVNALMLDGTSSMNCQVDWLNNWIKAHAHLHSQEYTQAIQAFRHLEERTSLRENVNILVPLGESYYYYGDNSNAALVLQRAHAMEPLQRGLDILSCILAKERQMRELQRLVAPLQMATDLNGPETWIALAYSLFANGKHTKAAYFAQKACLVAPRHIEALLLKGQILLELKKHPEAVMHFREAQQICCHRYEPHKGLVDSYVAMHRFREALTIACSAVKQLGQTPRSLTLYASVLMKDPVSVPKAKTLLEKALQLDQLFLPAVYLLAELYEQEMTLELAIALLEKQVELRPTCKLHQMLGDLLARVHEEEKALDHYAIALNLDPNNRRALEGMHRIDNSSSKLDSTYYMPVGEEENTDTTYDAAGDVADSDNENEVDESDPEAAWSDLDIGMH</sequence>
<dbReference type="PANTHER" id="PTHR12558:SF36">
    <property type="entry name" value="ANAPHASE-PROMOTING COMPLEX SUBUNIT 7"/>
    <property type="match status" value="1"/>
</dbReference>
<proteinExistence type="predicted"/>
<keyword evidence="1 2" id="KW-0802">TPR repeat</keyword>
<dbReference type="GO" id="GO:0016567">
    <property type="term" value="P:protein ubiquitination"/>
    <property type="evidence" value="ECO:0007669"/>
    <property type="project" value="TreeGrafter"/>
</dbReference>
<comment type="caution">
    <text evidence="4">The sequence shown here is derived from an EMBL/GenBank/DDBJ whole genome shotgun (WGS) entry which is preliminary data.</text>
</comment>
<protein>
    <recommendedName>
        <fullName evidence="6">Anaphase-promoting complex subunit 7</fullName>
    </recommendedName>
</protein>
<evidence type="ECO:0000256" key="1">
    <source>
        <dbReference type="ARBA" id="ARBA00022803"/>
    </source>
</evidence>
<dbReference type="GO" id="GO:0045842">
    <property type="term" value="P:positive regulation of mitotic metaphase/anaphase transition"/>
    <property type="evidence" value="ECO:0007669"/>
    <property type="project" value="TreeGrafter"/>
</dbReference>
<dbReference type="AlphaFoldDB" id="A0AAV7XU83"/>
<accession>A0AAV7XU83</accession>
<dbReference type="PANTHER" id="PTHR12558">
    <property type="entry name" value="CELL DIVISION CYCLE 16,23,27"/>
    <property type="match status" value="1"/>
</dbReference>
<feature type="region of interest" description="Disordered" evidence="3">
    <location>
        <begin position="80"/>
        <end position="102"/>
    </location>
</feature>
<evidence type="ECO:0000313" key="4">
    <source>
        <dbReference type="EMBL" id="KAJ1529625.1"/>
    </source>
</evidence>
<keyword evidence="5" id="KW-1185">Reference proteome</keyword>
<dbReference type="PROSITE" id="PS50005">
    <property type="entry name" value="TPR"/>
    <property type="match status" value="1"/>
</dbReference>
<gene>
    <name evidence="4" type="ORF">ONE63_006390</name>
</gene>
<dbReference type="GO" id="GO:0005680">
    <property type="term" value="C:anaphase-promoting complex"/>
    <property type="evidence" value="ECO:0007669"/>
    <property type="project" value="TreeGrafter"/>
</dbReference>
<evidence type="ECO:0000256" key="2">
    <source>
        <dbReference type="PROSITE-ProRule" id="PRU00339"/>
    </source>
</evidence>
<organism evidence="4 5">
    <name type="scientific">Megalurothrips usitatus</name>
    <name type="common">bean blossom thrips</name>
    <dbReference type="NCBI Taxonomy" id="439358"/>
    <lineage>
        <taxon>Eukaryota</taxon>
        <taxon>Metazoa</taxon>
        <taxon>Ecdysozoa</taxon>
        <taxon>Arthropoda</taxon>
        <taxon>Hexapoda</taxon>
        <taxon>Insecta</taxon>
        <taxon>Pterygota</taxon>
        <taxon>Neoptera</taxon>
        <taxon>Paraneoptera</taxon>
        <taxon>Thysanoptera</taxon>
        <taxon>Terebrantia</taxon>
        <taxon>Thripoidea</taxon>
        <taxon>Thripidae</taxon>
        <taxon>Megalurothrips</taxon>
    </lineage>
</organism>
<dbReference type="InterPro" id="IPR019734">
    <property type="entry name" value="TPR_rpt"/>
</dbReference>
<feature type="compositionally biased region" description="Low complexity" evidence="3">
    <location>
        <begin position="80"/>
        <end position="98"/>
    </location>
</feature>
<dbReference type="Gene3D" id="1.25.40.10">
    <property type="entry name" value="Tetratricopeptide repeat domain"/>
    <property type="match status" value="4"/>
</dbReference>
<feature type="region of interest" description="Disordered" evidence="3">
    <location>
        <begin position="547"/>
        <end position="585"/>
    </location>
</feature>
<dbReference type="Proteomes" id="UP001075354">
    <property type="component" value="Chromosome 3"/>
</dbReference>
<reference evidence="4" key="1">
    <citation type="submission" date="2022-12" db="EMBL/GenBank/DDBJ databases">
        <title>Chromosome-level genome assembly of the bean flower thrips Megalurothrips usitatus.</title>
        <authorList>
            <person name="Ma L."/>
            <person name="Liu Q."/>
            <person name="Li H."/>
            <person name="Cai W."/>
        </authorList>
    </citation>
    <scope>NUCLEOTIDE SEQUENCE</scope>
    <source>
        <strain evidence="4">Cailab_2022a</strain>
    </source>
</reference>
<feature type="compositionally biased region" description="Acidic residues" evidence="3">
    <location>
        <begin position="560"/>
        <end position="573"/>
    </location>
</feature>
<dbReference type="Pfam" id="PF12895">
    <property type="entry name" value="ANAPC3"/>
    <property type="match status" value="1"/>
</dbReference>
<evidence type="ECO:0000256" key="3">
    <source>
        <dbReference type="SAM" id="MobiDB-lite"/>
    </source>
</evidence>